<keyword evidence="3" id="KW-1185">Reference proteome</keyword>
<reference evidence="2 3" key="1">
    <citation type="submission" date="2023-01" db="EMBL/GenBank/DDBJ databases">
        <title>Draft genome sequence of Nocardiopsis sp. RSe5-2 isolated from halophytes.</title>
        <authorList>
            <person name="Duangmal K."/>
            <person name="Chantavorakit T."/>
        </authorList>
    </citation>
    <scope>NUCLEOTIDE SEQUENCE [LARGE SCALE GENOMIC DNA]</scope>
    <source>
        <strain evidence="2 3">RSe5-2</strain>
    </source>
</reference>
<protein>
    <submittedName>
        <fullName evidence="2">TAXI family TRAP transporter solute-binding subunit</fullName>
    </submittedName>
</protein>
<evidence type="ECO:0000313" key="2">
    <source>
        <dbReference type="EMBL" id="MDA2814107.1"/>
    </source>
</evidence>
<evidence type="ECO:0000256" key="1">
    <source>
        <dbReference type="SAM" id="SignalP"/>
    </source>
</evidence>
<feature type="signal peptide" evidence="1">
    <location>
        <begin position="1"/>
        <end position="29"/>
    </location>
</feature>
<proteinExistence type="predicted"/>
<dbReference type="Gene3D" id="3.40.190.10">
    <property type="entry name" value="Periplasmic binding protein-like II"/>
    <property type="match status" value="2"/>
</dbReference>
<sequence>MGTERGTPGRRAVLRGALAVLAAGALAPAAEGCSGPAPDPYPRLVLATGPPGAVYREIGGALAEELRTTLPGTEVEVRGTRASTENMRLLGEGAAQIAPVSLDSVPGDAEGMAALCRLYDSYLHLMVPAGSGIRGLDDLEGERVSFGADDSGTEYTVRRLVEATGARLHGVLMNQAESATALEEGRIAAMFSLTGIPTPAITDLAGRTRLRAVDLGGAADLMAEEEPGVYLPAVLPASGYEGVAATPTLTVPNILLARADLPDDVAGTVTATVFTRSSELAARRPEAAQINIRTGIATGRIPLHPGAARWFREQKL</sequence>
<dbReference type="EMBL" id="JAQFWQ010000105">
    <property type="protein sequence ID" value="MDA2814107.1"/>
    <property type="molecule type" value="Genomic_DNA"/>
</dbReference>
<organism evidence="2 3">
    <name type="scientific">Nocardiopsis endophytica</name>
    <dbReference type="NCBI Taxonomy" id="3018445"/>
    <lineage>
        <taxon>Bacteria</taxon>
        <taxon>Bacillati</taxon>
        <taxon>Actinomycetota</taxon>
        <taxon>Actinomycetes</taxon>
        <taxon>Streptosporangiales</taxon>
        <taxon>Nocardiopsidaceae</taxon>
        <taxon>Nocardiopsis</taxon>
    </lineage>
</organism>
<evidence type="ECO:0000313" key="3">
    <source>
        <dbReference type="Proteomes" id="UP001527866"/>
    </source>
</evidence>
<comment type="caution">
    <text evidence="2">The sequence shown here is derived from an EMBL/GenBank/DDBJ whole genome shotgun (WGS) entry which is preliminary data.</text>
</comment>
<dbReference type="Proteomes" id="UP001527866">
    <property type="component" value="Unassembled WGS sequence"/>
</dbReference>
<name>A0ABT4UCT7_9ACTN</name>
<dbReference type="PANTHER" id="PTHR42941">
    <property type="entry name" value="SLL1037 PROTEIN"/>
    <property type="match status" value="1"/>
</dbReference>
<keyword evidence="1" id="KW-0732">Signal</keyword>
<dbReference type="InterPro" id="IPR006311">
    <property type="entry name" value="TAT_signal"/>
</dbReference>
<dbReference type="PANTHER" id="PTHR42941:SF1">
    <property type="entry name" value="SLL1037 PROTEIN"/>
    <property type="match status" value="1"/>
</dbReference>
<dbReference type="RefSeq" id="WP_270689387.1">
    <property type="nucleotide sequence ID" value="NZ_JAQFWQ010000105.1"/>
</dbReference>
<dbReference type="InterPro" id="IPR011852">
    <property type="entry name" value="TRAP_TAXI"/>
</dbReference>
<feature type="chain" id="PRO_5045917596" evidence="1">
    <location>
        <begin position="30"/>
        <end position="316"/>
    </location>
</feature>
<dbReference type="Pfam" id="PF16868">
    <property type="entry name" value="NMT1_3"/>
    <property type="match status" value="1"/>
</dbReference>
<accession>A0ABT4UCT7</accession>
<dbReference type="NCBIfam" id="TIGR02122">
    <property type="entry name" value="TRAP_TAXI"/>
    <property type="match status" value="1"/>
</dbReference>
<dbReference type="PROSITE" id="PS51318">
    <property type="entry name" value="TAT"/>
    <property type="match status" value="1"/>
</dbReference>
<gene>
    <name evidence="2" type="ORF">O4J56_25900</name>
</gene>
<dbReference type="SUPFAM" id="SSF53850">
    <property type="entry name" value="Periplasmic binding protein-like II"/>
    <property type="match status" value="1"/>
</dbReference>